<gene>
    <name evidence="1" type="ORF">SAMN02746041_03019</name>
</gene>
<dbReference type="OrthoDB" id="5512067at2"/>
<organism evidence="1 2">
    <name type="scientific">Desulfacinum hydrothermale DSM 13146</name>
    <dbReference type="NCBI Taxonomy" id="1121390"/>
    <lineage>
        <taxon>Bacteria</taxon>
        <taxon>Pseudomonadati</taxon>
        <taxon>Thermodesulfobacteriota</taxon>
        <taxon>Syntrophobacteria</taxon>
        <taxon>Syntrophobacterales</taxon>
        <taxon>Syntrophobacteraceae</taxon>
        <taxon>Desulfacinum</taxon>
    </lineage>
</organism>
<evidence type="ECO:0000313" key="2">
    <source>
        <dbReference type="Proteomes" id="UP000192783"/>
    </source>
</evidence>
<keyword evidence="2" id="KW-1185">Reference proteome</keyword>
<dbReference type="EMBL" id="FWXF01000022">
    <property type="protein sequence ID" value="SMC27623.1"/>
    <property type="molecule type" value="Genomic_DNA"/>
</dbReference>
<dbReference type="STRING" id="1121390.SAMN02746041_03019"/>
<dbReference type="Proteomes" id="UP000192783">
    <property type="component" value="Unassembled WGS sequence"/>
</dbReference>
<dbReference type="AlphaFoldDB" id="A0A1W1XUI5"/>
<accession>A0A1W1XUI5</accession>
<proteinExistence type="predicted"/>
<name>A0A1W1XUI5_9BACT</name>
<protein>
    <submittedName>
        <fullName evidence="1">Uncharacterized protein</fullName>
    </submittedName>
</protein>
<sequence>MQRGDRLESKAGAAPARPGRLVALAPFLSHVRAVRTLGIRPRMADYTREERRALLGADRVLYPTPRFATVLEAAGCRCFPSAFTYSLWKDRTLQWRTAAYAQVPLPWHRICHGDRAKQDVLARWGLPLRAAGPRCPRDPVLTVDRLEQWEQACRTHNPLMVWRPVQAKAALEVFCVQDVAVAWRLLDPEGHLAGERTVSVRQAVQATQRWFHEVRVSEALVRWVWTGDQWLFDALKRPPSRWRHGQGVCRRFQIIADLVERGLV</sequence>
<dbReference type="RefSeq" id="WP_084058912.1">
    <property type="nucleotide sequence ID" value="NZ_FWXF01000022.1"/>
</dbReference>
<reference evidence="1 2" key="1">
    <citation type="submission" date="2017-04" db="EMBL/GenBank/DDBJ databases">
        <authorList>
            <person name="Afonso C.L."/>
            <person name="Miller P.J."/>
            <person name="Scott M.A."/>
            <person name="Spackman E."/>
            <person name="Goraichik I."/>
            <person name="Dimitrov K.M."/>
            <person name="Suarez D.L."/>
            <person name="Swayne D.E."/>
        </authorList>
    </citation>
    <scope>NUCLEOTIDE SEQUENCE [LARGE SCALE GENOMIC DNA]</scope>
    <source>
        <strain evidence="1 2">DSM 13146</strain>
    </source>
</reference>
<evidence type="ECO:0000313" key="1">
    <source>
        <dbReference type="EMBL" id="SMC27623.1"/>
    </source>
</evidence>